<evidence type="ECO:0000256" key="4">
    <source>
        <dbReference type="ARBA" id="ARBA00023004"/>
    </source>
</evidence>
<dbReference type="SUPFAM" id="SSF144217">
    <property type="entry name" value="CSL zinc finger"/>
    <property type="match status" value="1"/>
</dbReference>
<dbReference type="GO" id="GO:0005666">
    <property type="term" value="C:RNA polymerase III complex"/>
    <property type="evidence" value="ECO:0007669"/>
    <property type="project" value="TreeGrafter"/>
</dbReference>
<comment type="subcellular location">
    <subcellularLocation>
        <location evidence="1">Nucleus</location>
    </subcellularLocation>
</comment>
<evidence type="ECO:0000256" key="5">
    <source>
        <dbReference type="ARBA" id="ARBA00023242"/>
    </source>
</evidence>
<dbReference type="PANTHER" id="PTHR15367">
    <property type="entry name" value="DNA-DIRECTED RNA POLYMERASE III"/>
    <property type="match status" value="1"/>
</dbReference>
<dbReference type="FunFam" id="3.10.660.10:FF:000001">
    <property type="entry name" value="Diphthamide biosynthesis 3"/>
    <property type="match status" value="1"/>
</dbReference>
<feature type="compositionally biased region" description="Acidic residues" evidence="7">
    <location>
        <begin position="309"/>
        <end position="322"/>
    </location>
</feature>
<feature type="chain" id="PRO_5020964607" description="DPH-type MB domain-containing protein" evidence="8">
    <location>
        <begin position="24"/>
        <end position="372"/>
    </location>
</feature>
<accession>A0A4S2KNL0</accession>
<dbReference type="PANTHER" id="PTHR15367:SF2">
    <property type="entry name" value="DNA-DIRECTED RNA POLYMERASE III SUBUNIT"/>
    <property type="match status" value="1"/>
</dbReference>
<keyword evidence="5" id="KW-0539">Nucleus</keyword>
<evidence type="ECO:0000259" key="9">
    <source>
        <dbReference type="PROSITE" id="PS51074"/>
    </source>
</evidence>
<keyword evidence="11" id="KW-1185">Reference proteome</keyword>
<feature type="compositionally biased region" description="Acidic residues" evidence="7">
    <location>
        <begin position="359"/>
        <end position="372"/>
    </location>
</feature>
<dbReference type="AlphaFoldDB" id="A0A4S2KNL0"/>
<evidence type="ECO:0000256" key="3">
    <source>
        <dbReference type="ARBA" id="ARBA00022723"/>
    </source>
</evidence>
<dbReference type="Gene3D" id="3.10.660.10">
    <property type="entry name" value="DPH Zinc finger"/>
    <property type="match status" value="1"/>
</dbReference>
<dbReference type="PROSITE" id="PS51074">
    <property type="entry name" value="DPH_MB"/>
    <property type="match status" value="1"/>
</dbReference>
<dbReference type="InterPro" id="IPR007872">
    <property type="entry name" value="DPH_MB_dom"/>
</dbReference>
<comment type="caution">
    <text evidence="10">The sequence shown here is derived from an EMBL/GenBank/DDBJ whole genome shotgun (WGS) entry which is preliminary data.</text>
</comment>
<evidence type="ECO:0000256" key="6">
    <source>
        <dbReference type="ARBA" id="ARBA00024032"/>
    </source>
</evidence>
<dbReference type="Pfam" id="PF05207">
    <property type="entry name" value="Zn_ribbon_CSL"/>
    <property type="match status" value="1"/>
</dbReference>
<sequence>MGMLIVSLLHINTFLCNSPDALTGHVSTVPRSTLHVNCDNDNLPDFGRSAVNCCDQFTQIVMPDLVYYDEVEIEDFEYDEDEEVYYYPCPCGDQFQISLAELAAGEVEVTCPSCSLVIKVIYDQELFRAKQEELEKKSDKKELAAQKKVLARKMAGRGRGKSTMSFSMEQLGISKGETLPAPVVQPSLHYPQLDHKPLPIQLTTEMSYLVELKRDFTEYMRESPNNVQAAVLNEDVERFCEDFDEAVTECDKSKYEAYHDWNRMPMQLKLSRKRKSRQQSVGCKKKKKDVDIVKKLTELEEKESVQQPAEEENKEEGNEEENGEGKEMAERIKDEEEIDEMDDGTDYANEYFENGDNYYSEDDNDDDQFFDT</sequence>
<dbReference type="Proteomes" id="UP000310200">
    <property type="component" value="Unassembled WGS sequence"/>
</dbReference>
<dbReference type="Pfam" id="PF11705">
    <property type="entry name" value="RNA_pol_3_Rpc31"/>
    <property type="match status" value="1"/>
</dbReference>
<evidence type="ECO:0000313" key="10">
    <source>
        <dbReference type="EMBL" id="TGZ49497.1"/>
    </source>
</evidence>
<dbReference type="GO" id="GO:0006383">
    <property type="term" value="P:transcription by RNA polymerase III"/>
    <property type="evidence" value="ECO:0007669"/>
    <property type="project" value="InterPro"/>
</dbReference>
<protein>
    <recommendedName>
        <fullName evidence="9">DPH-type MB domain-containing protein</fullName>
    </recommendedName>
</protein>
<reference evidence="10 11" key="1">
    <citation type="journal article" date="2019" name="Philos. Trans. R. Soc. Lond., B, Biol. Sci.">
        <title>Ant behaviour and brain gene expression of defending hosts depend on the ecological success of the intruding social parasite.</title>
        <authorList>
            <person name="Kaur R."/>
            <person name="Stoldt M."/>
            <person name="Jongepier E."/>
            <person name="Feldmeyer B."/>
            <person name="Menzel F."/>
            <person name="Bornberg-Bauer E."/>
            <person name="Foitzik S."/>
        </authorList>
    </citation>
    <scope>NUCLEOTIDE SEQUENCE [LARGE SCALE GENOMIC DNA]</scope>
    <source>
        <tissue evidence="10">Whole body</tissue>
    </source>
</reference>
<keyword evidence="4" id="KW-0408">Iron</keyword>
<proteinExistence type="inferred from homology"/>
<feature type="compositionally biased region" description="Acidic residues" evidence="7">
    <location>
        <begin position="335"/>
        <end position="345"/>
    </location>
</feature>
<name>A0A4S2KNL0_9HYME</name>
<gene>
    <name evidence="10" type="ORF">DBV15_06333</name>
</gene>
<dbReference type="InterPro" id="IPR036671">
    <property type="entry name" value="DPH_MB_sf"/>
</dbReference>
<evidence type="ECO:0000256" key="7">
    <source>
        <dbReference type="SAM" id="MobiDB-lite"/>
    </source>
</evidence>
<dbReference type="GO" id="GO:0046872">
    <property type="term" value="F:metal ion binding"/>
    <property type="evidence" value="ECO:0007669"/>
    <property type="project" value="UniProtKB-KW"/>
</dbReference>
<feature type="compositionally biased region" description="Basic and acidic residues" evidence="7">
    <location>
        <begin position="323"/>
        <end position="334"/>
    </location>
</feature>
<evidence type="ECO:0000313" key="11">
    <source>
        <dbReference type="Proteomes" id="UP000310200"/>
    </source>
</evidence>
<keyword evidence="8" id="KW-0732">Signal</keyword>
<evidence type="ECO:0000256" key="1">
    <source>
        <dbReference type="ARBA" id="ARBA00004123"/>
    </source>
</evidence>
<dbReference type="EMBL" id="QBLH01002116">
    <property type="protein sequence ID" value="TGZ49497.1"/>
    <property type="molecule type" value="Genomic_DNA"/>
</dbReference>
<comment type="similarity">
    <text evidence="2">Belongs to the eukaryotic RPC7 RNA polymerase subunit family.</text>
</comment>
<dbReference type="STRING" id="300112.A0A4S2KNL0"/>
<evidence type="ECO:0000256" key="8">
    <source>
        <dbReference type="SAM" id="SignalP"/>
    </source>
</evidence>
<feature type="domain" description="DPH-type MB" evidence="9">
    <location>
        <begin position="67"/>
        <end position="123"/>
    </location>
</feature>
<dbReference type="InterPro" id="IPR024661">
    <property type="entry name" value="RNA_pol_III_Rpc31"/>
</dbReference>
<keyword evidence="3" id="KW-0479">Metal-binding</keyword>
<feature type="region of interest" description="Disordered" evidence="7">
    <location>
        <begin position="299"/>
        <end position="372"/>
    </location>
</feature>
<feature type="signal peptide" evidence="8">
    <location>
        <begin position="1"/>
        <end position="23"/>
    </location>
</feature>
<comment type="similarity">
    <text evidence="6">Belongs to the DPH3 family.</text>
</comment>
<evidence type="ECO:0000256" key="2">
    <source>
        <dbReference type="ARBA" id="ARBA00008352"/>
    </source>
</evidence>
<organism evidence="10 11">
    <name type="scientific">Temnothorax longispinosus</name>
    <dbReference type="NCBI Taxonomy" id="300112"/>
    <lineage>
        <taxon>Eukaryota</taxon>
        <taxon>Metazoa</taxon>
        <taxon>Ecdysozoa</taxon>
        <taxon>Arthropoda</taxon>
        <taxon>Hexapoda</taxon>
        <taxon>Insecta</taxon>
        <taxon>Pterygota</taxon>
        <taxon>Neoptera</taxon>
        <taxon>Endopterygota</taxon>
        <taxon>Hymenoptera</taxon>
        <taxon>Apocrita</taxon>
        <taxon>Aculeata</taxon>
        <taxon>Formicoidea</taxon>
        <taxon>Formicidae</taxon>
        <taxon>Myrmicinae</taxon>
        <taxon>Temnothorax</taxon>
    </lineage>
</organism>